<dbReference type="AlphaFoldDB" id="A0A0J6EYW0"/>
<protein>
    <submittedName>
        <fullName evidence="1">Uncharacterized protein</fullName>
    </submittedName>
</protein>
<organism evidence="1 2">
    <name type="scientific">Bacillus glycinifermentans</name>
    <dbReference type="NCBI Taxonomy" id="1664069"/>
    <lineage>
        <taxon>Bacteria</taxon>
        <taxon>Bacillati</taxon>
        <taxon>Bacillota</taxon>
        <taxon>Bacilli</taxon>
        <taxon>Bacillales</taxon>
        <taxon>Bacillaceae</taxon>
        <taxon>Bacillus</taxon>
    </lineage>
</organism>
<sequence>MKCRFRKALTEPAEKTAKPPAEKRFSSLFSDLEIFCAECVLALLLFYGRLIYNMNEKGW</sequence>
<dbReference type="Proteomes" id="UP000036168">
    <property type="component" value="Unassembled WGS sequence"/>
</dbReference>
<dbReference type="EMBL" id="LECW02000020">
    <property type="protein sequence ID" value="KRT93553.1"/>
    <property type="molecule type" value="Genomic_DNA"/>
</dbReference>
<gene>
    <name evidence="1" type="ORF">AB447_217255</name>
</gene>
<name>A0A0J6EYW0_9BACI</name>
<dbReference type="PATRIC" id="fig|1664069.3.peg.4075"/>
<accession>A0A0J6EYW0</accession>
<evidence type="ECO:0000313" key="1">
    <source>
        <dbReference type="EMBL" id="KRT93553.1"/>
    </source>
</evidence>
<accession>A0A0J6EI17</accession>
<proteinExistence type="predicted"/>
<evidence type="ECO:0000313" key="2">
    <source>
        <dbReference type="Proteomes" id="UP000036168"/>
    </source>
</evidence>
<comment type="caution">
    <text evidence="1">The sequence shown here is derived from an EMBL/GenBank/DDBJ whole genome shotgun (WGS) entry which is preliminary data.</text>
</comment>
<reference evidence="1 2" key="1">
    <citation type="journal article" date="2015" name="Int. J. Syst. Evol. Microbiol.">
        <title>Bacillus glycinifermentans sp. nov., isolated from fermented soybean paste.</title>
        <authorList>
            <person name="Kim S.J."/>
            <person name="Dunlap C.A."/>
            <person name="Kwon S.W."/>
            <person name="Rooney A.P."/>
        </authorList>
    </citation>
    <scope>NUCLEOTIDE SEQUENCE [LARGE SCALE GENOMIC DNA]</scope>
    <source>
        <strain evidence="1 2">GO-13</strain>
    </source>
</reference>